<reference evidence="5 6" key="1">
    <citation type="submission" date="2024-03" db="EMBL/GenBank/DDBJ databases">
        <authorList>
            <person name="Brejova B."/>
        </authorList>
    </citation>
    <scope>NUCLEOTIDE SEQUENCE [LARGE SCALE GENOMIC DNA]</scope>
    <source>
        <strain evidence="5 6">CBS 14171</strain>
    </source>
</reference>
<keyword evidence="2" id="KW-0597">Phosphoprotein</keyword>
<sequence length="930" mass="105683">MARKNKSKSGKSTKNRSSQKLIDAYQIAERQERRNNRGGAESDDEDEGNYKTDLAFEEGILDARKFLKDGQEDQDLLNEEIDSDEALGSDDDYDVLDSHMSQSIRDKAKRRKLGQESESDSDDDDDDGYASIDESQLVTLSEAWDMDDRDLASFQGKDNKEVVLNDDWVSESSSNGESSDEDEDDAVEEDWGESSKLSQGSEDDDDDSEGDDESEDESEEQESDEEDVFAHDSGDDEEIDLAKTARNLKDEADALKPKERKRFMVETRDENEFSVPSGAQSLSIADMMKGVKNDSNDAILLDSSAKAIATPLPKRIQQRNDRSAAYNLANKEVSKWSDTVQQNRQAEVLKFPMQQPDTFNDSANAFRPSVSNANANDKSSSELEKRVNDVLLKSSLVDDKKEATFEEIAVAKLSPEEMLKRTNELRLMRELMFRDERRAKRLKKIKSKQYHKIKKRERMRNQELVDEAEEVSDNDEDHDARRAEERMSLRHKTQSKWAQSMIKSGLSKDASNREELEEMLRQGERLREKQLRTSNGDEDGDDENVDVIEREYENDDDLGDEVRTKMGKGVMAMDFMKNAERKKREENMKTLEQLRKLENGEDDGLDLFQNDSGAVNVVKNQGRRVYNPSAVDNSGINEQVLKEVEEDHAGGLEKKIDKVNVVEKKRKQGDEPAGETSNTATNKAKAAVVDTDESNPWLAADPETSQSKQKSSKVSVVDEGSSKFAKAAAKIAKQKQKQRKDKENETLIDTNDTLAVNGIHDDAGDNSDIETSAVPQMFKQKELIKEAFVGDDVVAEFENEKKRMIEDEDDKEEDLTLPGWGDWVGGGANSKPNRKKQKFVRKIDGVVQKDKRKDKNLQNVIINEKLNKKNLKYQSSDVPYPFETREQYERSLRMPVGQEWTSRETHQRLTMPRVITKQGMVIDPLKAPFK</sequence>
<evidence type="ECO:0000313" key="6">
    <source>
        <dbReference type="Proteomes" id="UP001497383"/>
    </source>
</evidence>
<evidence type="ECO:0000256" key="2">
    <source>
        <dbReference type="ARBA" id="ARBA00022553"/>
    </source>
</evidence>
<feature type="region of interest" description="Disordered" evidence="4">
    <location>
        <begin position="663"/>
        <end position="746"/>
    </location>
</feature>
<feature type="region of interest" description="Disordered" evidence="4">
    <location>
        <begin position="807"/>
        <end position="836"/>
    </location>
</feature>
<evidence type="ECO:0000313" key="5">
    <source>
        <dbReference type="EMBL" id="CAK9437532.1"/>
    </source>
</evidence>
<evidence type="ECO:0000256" key="4">
    <source>
        <dbReference type="SAM" id="MobiDB-lite"/>
    </source>
</evidence>
<organism evidence="5 6">
    <name type="scientific">Lodderomyces beijingensis</name>
    <dbReference type="NCBI Taxonomy" id="1775926"/>
    <lineage>
        <taxon>Eukaryota</taxon>
        <taxon>Fungi</taxon>
        <taxon>Dikarya</taxon>
        <taxon>Ascomycota</taxon>
        <taxon>Saccharomycotina</taxon>
        <taxon>Pichiomycetes</taxon>
        <taxon>Debaryomycetaceae</taxon>
        <taxon>Candida/Lodderomyces clade</taxon>
        <taxon>Lodderomyces</taxon>
    </lineage>
</organism>
<comment type="subcellular location">
    <subcellularLocation>
        <location evidence="1">Nucleus</location>
        <location evidence="1">Nucleolus</location>
    </subcellularLocation>
</comment>
<evidence type="ECO:0000256" key="1">
    <source>
        <dbReference type="ARBA" id="ARBA00004604"/>
    </source>
</evidence>
<dbReference type="EMBL" id="OZ022406">
    <property type="protein sequence ID" value="CAK9437532.1"/>
    <property type="molecule type" value="Genomic_DNA"/>
</dbReference>
<dbReference type="PANTHER" id="PTHR14150">
    <property type="entry name" value="U3 SMALL NUCLEOLAR RNA-ASSOCIATED PROTEIN 14"/>
    <property type="match status" value="1"/>
</dbReference>
<feature type="compositionally biased region" description="Acidic residues" evidence="4">
    <location>
        <begin position="178"/>
        <end position="192"/>
    </location>
</feature>
<dbReference type="RefSeq" id="XP_066828848.1">
    <property type="nucleotide sequence ID" value="XM_066971851.1"/>
</dbReference>
<feature type="compositionally biased region" description="Basic and acidic residues" evidence="4">
    <location>
        <begin position="240"/>
        <end position="260"/>
    </location>
</feature>
<feature type="compositionally biased region" description="Acidic residues" evidence="4">
    <location>
        <begin position="464"/>
        <end position="477"/>
    </location>
</feature>
<feature type="compositionally biased region" description="Acidic residues" evidence="4">
    <location>
        <begin position="117"/>
        <end position="128"/>
    </location>
</feature>
<feature type="region of interest" description="Disordered" evidence="4">
    <location>
        <begin position="75"/>
        <end position="260"/>
    </location>
</feature>
<accession>A0ABP0ZKP2</accession>
<dbReference type="Pfam" id="PF04615">
    <property type="entry name" value="Utp14"/>
    <property type="match status" value="1"/>
</dbReference>
<feature type="compositionally biased region" description="Acidic residues" evidence="4">
    <location>
        <begin position="201"/>
        <end position="227"/>
    </location>
</feature>
<keyword evidence="3" id="KW-0539">Nucleus</keyword>
<feature type="compositionally biased region" description="Low complexity" evidence="4">
    <location>
        <begin position="678"/>
        <end position="689"/>
    </location>
</feature>
<dbReference type="PANTHER" id="PTHR14150:SF12">
    <property type="entry name" value="U3 SMALL NUCLEOLAR RNA-ASSOCIATED PROTEIN 14 HOMOLOG A"/>
    <property type="match status" value="1"/>
</dbReference>
<evidence type="ECO:0008006" key="7">
    <source>
        <dbReference type="Google" id="ProtNLM"/>
    </source>
</evidence>
<feature type="compositionally biased region" description="Basic residues" evidence="4">
    <location>
        <begin position="1"/>
        <end position="14"/>
    </location>
</feature>
<feature type="compositionally biased region" description="Low complexity" evidence="4">
    <location>
        <begin position="705"/>
        <end position="731"/>
    </location>
</feature>
<feature type="compositionally biased region" description="Acidic residues" evidence="4">
    <location>
        <begin position="75"/>
        <end position="95"/>
    </location>
</feature>
<dbReference type="InterPro" id="IPR006709">
    <property type="entry name" value="SSU_processome_Utp14"/>
</dbReference>
<feature type="compositionally biased region" description="Basic and acidic residues" evidence="4">
    <location>
        <begin position="478"/>
        <end position="488"/>
    </location>
</feature>
<proteinExistence type="predicted"/>
<dbReference type="GeneID" id="92207106"/>
<evidence type="ECO:0000256" key="3">
    <source>
        <dbReference type="ARBA" id="ARBA00023242"/>
    </source>
</evidence>
<feature type="region of interest" description="Disordered" evidence="4">
    <location>
        <begin position="1"/>
        <end position="54"/>
    </location>
</feature>
<protein>
    <recommendedName>
        <fullName evidence="7">U3 small nucleolar RNA-associated protein 14</fullName>
    </recommendedName>
</protein>
<feature type="region of interest" description="Disordered" evidence="4">
    <location>
        <begin position="448"/>
        <end position="543"/>
    </location>
</feature>
<feature type="compositionally biased region" description="Basic and acidic residues" evidence="4">
    <location>
        <begin position="510"/>
        <end position="531"/>
    </location>
</feature>
<feature type="compositionally biased region" description="Basic residues" evidence="4">
    <location>
        <begin position="448"/>
        <end position="458"/>
    </location>
</feature>
<keyword evidence="6" id="KW-1185">Reference proteome</keyword>
<name>A0ABP0ZKP2_9ASCO</name>
<dbReference type="Proteomes" id="UP001497383">
    <property type="component" value="Chromosome 2"/>
</dbReference>
<gene>
    <name evidence="5" type="ORF">LODBEIA_P19100</name>
</gene>